<evidence type="ECO:0008006" key="7">
    <source>
        <dbReference type="Google" id="ProtNLM"/>
    </source>
</evidence>
<feature type="compositionally biased region" description="Low complexity" evidence="4">
    <location>
        <begin position="189"/>
        <end position="202"/>
    </location>
</feature>
<dbReference type="PROSITE" id="PS50297">
    <property type="entry name" value="ANK_REP_REGION"/>
    <property type="match status" value="3"/>
</dbReference>
<comment type="caution">
    <text evidence="5">The sequence shown here is derived from an EMBL/GenBank/DDBJ whole genome shotgun (WGS) entry which is preliminary data.</text>
</comment>
<dbReference type="Pfam" id="PF12796">
    <property type="entry name" value="Ank_2"/>
    <property type="match status" value="1"/>
</dbReference>
<accession>A0ABT9VAK8</accession>
<evidence type="ECO:0000313" key="5">
    <source>
        <dbReference type="EMBL" id="MDQ0157954.1"/>
    </source>
</evidence>
<feature type="repeat" description="ANK" evidence="3">
    <location>
        <begin position="230"/>
        <end position="262"/>
    </location>
</feature>
<feature type="region of interest" description="Disordered" evidence="4">
    <location>
        <begin position="185"/>
        <end position="223"/>
    </location>
</feature>
<gene>
    <name evidence="5" type="ORF">J2S07_004327</name>
</gene>
<evidence type="ECO:0000313" key="6">
    <source>
        <dbReference type="Proteomes" id="UP001231362"/>
    </source>
</evidence>
<evidence type="ECO:0000256" key="1">
    <source>
        <dbReference type="ARBA" id="ARBA00022737"/>
    </source>
</evidence>
<dbReference type="InterPro" id="IPR036770">
    <property type="entry name" value="Ankyrin_rpt-contain_sf"/>
</dbReference>
<organism evidence="5 6">
    <name type="scientific">Anoxybacillus andreesenii</name>
    <dbReference type="NCBI Taxonomy" id="1325932"/>
    <lineage>
        <taxon>Bacteria</taxon>
        <taxon>Bacillati</taxon>
        <taxon>Bacillota</taxon>
        <taxon>Bacilli</taxon>
        <taxon>Bacillales</taxon>
        <taxon>Anoxybacillaceae</taxon>
        <taxon>Anoxybacillus</taxon>
    </lineage>
</organism>
<dbReference type="PROSITE" id="PS50088">
    <property type="entry name" value="ANK_REPEAT"/>
    <property type="match status" value="3"/>
</dbReference>
<dbReference type="Proteomes" id="UP001231362">
    <property type="component" value="Unassembled WGS sequence"/>
</dbReference>
<feature type="repeat" description="ANK" evidence="3">
    <location>
        <begin position="263"/>
        <end position="295"/>
    </location>
</feature>
<name>A0ABT9VAK8_9BACL</name>
<dbReference type="PANTHER" id="PTHR24171:SF8">
    <property type="entry name" value="BRCA1-ASSOCIATED RING DOMAIN PROTEIN 1"/>
    <property type="match status" value="1"/>
</dbReference>
<sequence>MRYLKLALLIVFLLVGCQNVNLSSKSAKFTNSSGGKSESVVMGVSGDSIKAFIKQSKLLGLQEANPDKLFFVHLVAPGYSIQLEGKNPDKMTGAMIDISYDSENYGMGRGNIAALLGVLLNKESSLEAIKWITNQYVDSEISLKKGITPKETKFEVDNLVVDFFPPTSLDNLSATVLMNAKDKIKKNAGSSNGSNSNTETGNIVSNEESDTQENNVVSGNSNNINATDDYGVTKLARASGEGNSDLVRELLNQGADPNIYKEMGEPPLLWAIRSNNDDIVKILLDAGANPNVKTSEGVTPLKIARENGDKGILKYLEEYGAKE</sequence>
<dbReference type="EMBL" id="JAUSTU010000049">
    <property type="protein sequence ID" value="MDQ0157954.1"/>
    <property type="molecule type" value="Genomic_DNA"/>
</dbReference>
<dbReference type="SMART" id="SM00248">
    <property type="entry name" value="ANK"/>
    <property type="match status" value="3"/>
</dbReference>
<dbReference type="PROSITE" id="PS51257">
    <property type="entry name" value="PROKAR_LIPOPROTEIN"/>
    <property type="match status" value="1"/>
</dbReference>
<dbReference type="InterPro" id="IPR002110">
    <property type="entry name" value="Ankyrin_rpt"/>
</dbReference>
<keyword evidence="1" id="KW-0677">Repeat</keyword>
<proteinExistence type="predicted"/>
<dbReference type="Gene3D" id="1.25.40.20">
    <property type="entry name" value="Ankyrin repeat-containing domain"/>
    <property type="match status" value="1"/>
</dbReference>
<keyword evidence="6" id="KW-1185">Reference proteome</keyword>
<keyword evidence="2 3" id="KW-0040">ANK repeat</keyword>
<evidence type="ECO:0000256" key="4">
    <source>
        <dbReference type="SAM" id="MobiDB-lite"/>
    </source>
</evidence>
<dbReference type="RefSeq" id="WP_126649698.1">
    <property type="nucleotide sequence ID" value="NZ_JAUSTU010000049.1"/>
</dbReference>
<feature type="compositionally biased region" description="Low complexity" evidence="4">
    <location>
        <begin position="214"/>
        <end position="223"/>
    </location>
</feature>
<dbReference type="SUPFAM" id="SSF48403">
    <property type="entry name" value="Ankyrin repeat"/>
    <property type="match status" value="1"/>
</dbReference>
<reference evidence="5 6" key="1">
    <citation type="submission" date="2023-07" db="EMBL/GenBank/DDBJ databases">
        <title>Genomic Encyclopedia of Type Strains, Phase IV (KMG-IV): sequencing the most valuable type-strain genomes for metagenomic binning, comparative biology and taxonomic classification.</title>
        <authorList>
            <person name="Goeker M."/>
        </authorList>
    </citation>
    <scope>NUCLEOTIDE SEQUENCE [LARGE SCALE GENOMIC DNA]</scope>
    <source>
        <strain evidence="5 6">DSM 23948</strain>
    </source>
</reference>
<feature type="repeat" description="ANK" evidence="3">
    <location>
        <begin position="296"/>
        <end position="323"/>
    </location>
</feature>
<protein>
    <recommendedName>
        <fullName evidence="7">Ankyrin repeat domain-containing protein</fullName>
    </recommendedName>
</protein>
<evidence type="ECO:0000256" key="2">
    <source>
        <dbReference type="ARBA" id="ARBA00023043"/>
    </source>
</evidence>
<dbReference type="PANTHER" id="PTHR24171">
    <property type="entry name" value="ANKYRIN REPEAT DOMAIN-CONTAINING PROTEIN 39-RELATED"/>
    <property type="match status" value="1"/>
</dbReference>
<evidence type="ECO:0000256" key="3">
    <source>
        <dbReference type="PROSITE-ProRule" id="PRU00023"/>
    </source>
</evidence>